<evidence type="ECO:0000313" key="2">
    <source>
        <dbReference type="Proteomes" id="UP000265882"/>
    </source>
</evidence>
<gene>
    <name evidence="1" type="ORF">C4520_04195</name>
</gene>
<dbReference type="Proteomes" id="UP000265882">
    <property type="component" value="Unassembled WGS sequence"/>
</dbReference>
<accession>A0A3A4P8V5</accession>
<sequence length="157" mass="17950">MTVEELARLQQKQAGQALYSLFMKCRRRFLRSAELLCIRSESIGKLQDLEATDMTPLVSVWEAICGRYLAERYTPQLPLFQDHDTETREDWEKFINLEMFPRLVNEDEVVRNILRAMGGLPCKSPRGAASAVCSYIDEMVLPGVPPLWAPEEALTND</sequence>
<protein>
    <submittedName>
        <fullName evidence="1">Uncharacterized protein</fullName>
    </submittedName>
</protein>
<name>A0A3A4P8V5_ABYX5</name>
<reference evidence="1 2" key="1">
    <citation type="journal article" date="2017" name="ISME J.">
        <title>Energy and carbon metabolisms in a deep terrestrial subsurface fluid microbial community.</title>
        <authorList>
            <person name="Momper L."/>
            <person name="Jungbluth S.P."/>
            <person name="Lee M.D."/>
            <person name="Amend J.P."/>
        </authorList>
    </citation>
    <scope>NUCLEOTIDE SEQUENCE [LARGE SCALE GENOMIC DNA]</scope>
    <source>
        <strain evidence="1">SURF_5</strain>
    </source>
</reference>
<organism evidence="1 2">
    <name type="scientific">Abyssobacteria bacterium (strain SURF_5)</name>
    <dbReference type="NCBI Taxonomy" id="2093360"/>
    <lineage>
        <taxon>Bacteria</taxon>
        <taxon>Pseudomonadati</taxon>
        <taxon>Candidatus Hydrogenedentota</taxon>
        <taxon>Candidatus Abyssobacteria</taxon>
    </lineage>
</organism>
<proteinExistence type="predicted"/>
<dbReference type="EMBL" id="QZKU01000036">
    <property type="protein sequence ID" value="RJP24371.1"/>
    <property type="molecule type" value="Genomic_DNA"/>
</dbReference>
<dbReference type="AlphaFoldDB" id="A0A3A4P8V5"/>
<comment type="caution">
    <text evidence="1">The sequence shown here is derived from an EMBL/GenBank/DDBJ whole genome shotgun (WGS) entry which is preliminary data.</text>
</comment>
<evidence type="ECO:0000313" key="1">
    <source>
        <dbReference type="EMBL" id="RJP24371.1"/>
    </source>
</evidence>